<accession>A0A5B9VXC4</accession>
<name>A0A5B9VXC4_9BACT</name>
<protein>
    <submittedName>
        <fullName evidence="1">Uncharacterized protein</fullName>
    </submittedName>
</protein>
<evidence type="ECO:0000313" key="1">
    <source>
        <dbReference type="EMBL" id="QEH32734.1"/>
    </source>
</evidence>
<reference evidence="1 2" key="1">
    <citation type="submission" date="2019-08" db="EMBL/GenBank/DDBJ databases">
        <title>Deep-cultivation of Planctomycetes and their phenomic and genomic characterization uncovers novel biology.</title>
        <authorList>
            <person name="Wiegand S."/>
            <person name="Jogler M."/>
            <person name="Boedeker C."/>
            <person name="Pinto D."/>
            <person name="Vollmers J."/>
            <person name="Rivas-Marin E."/>
            <person name="Kohn T."/>
            <person name="Peeters S.H."/>
            <person name="Heuer A."/>
            <person name="Rast P."/>
            <person name="Oberbeckmann S."/>
            <person name="Bunk B."/>
            <person name="Jeske O."/>
            <person name="Meyerdierks A."/>
            <person name="Storesund J.E."/>
            <person name="Kallscheuer N."/>
            <person name="Luecker S."/>
            <person name="Lage O.M."/>
            <person name="Pohl T."/>
            <person name="Merkel B.J."/>
            <person name="Hornburger P."/>
            <person name="Mueller R.-W."/>
            <person name="Bruemmer F."/>
            <person name="Labrenz M."/>
            <person name="Spormann A.M."/>
            <person name="Op den Camp H."/>
            <person name="Overmann J."/>
            <person name="Amann R."/>
            <person name="Jetten M.S.M."/>
            <person name="Mascher T."/>
            <person name="Medema M.H."/>
            <person name="Devos D.P."/>
            <person name="Kaster A.-K."/>
            <person name="Ovreas L."/>
            <person name="Rohde M."/>
            <person name="Galperin M.Y."/>
            <person name="Jogler C."/>
        </authorList>
    </citation>
    <scope>NUCLEOTIDE SEQUENCE [LARGE SCALE GENOMIC DNA]</scope>
    <source>
        <strain evidence="1 2">OJF2</strain>
    </source>
</reference>
<gene>
    <name evidence="1" type="ORF">OJF2_12130</name>
</gene>
<dbReference type="Proteomes" id="UP000324233">
    <property type="component" value="Chromosome"/>
</dbReference>
<dbReference type="EMBL" id="CP042997">
    <property type="protein sequence ID" value="QEH32734.1"/>
    <property type="molecule type" value="Genomic_DNA"/>
</dbReference>
<sequence length="77" mass="8909">MSEPERSDRIESPAPRCRHLRSPGLYVFTDGRPRERPDDANNTIYWCVKTLKGYGPDDENVAWDDCSDPARSCYEPF</sequence>
<organism evidence="1 2">
    <name type="scientific">Aquisphaera giovannonii</name>
    <dbReference type="NCBI Taxonomy" id="406548"/>
    <lineage>
        <taxon>Bacteria</taxon>
        <taxon>Pseudomonadati</taxon>
        <taxon>Planctomycetota</taxon>
        <taxon>Planctomycetia</taxon>
        <taxon>Isosphaerales</taxon>
        <taxon>Isosphaeraceae</taxon>
        <taxon>Aquisphaera</taxon>
    </lineage>
</organism>
<keyword evidence="2" id="KW-1185">Reference proteome</keyword>
<dbReference type="OrthoDB" id="282309at2"/>
<dbReference type="KEGG" id="agv:OJF2_12130"/>
<proteinExistence type="predicted"/>
<dbReference type="RefSeq" id="WP_148592126.1">
    <property type="nucleotide sequence ID" value="NZ_CP042997.1"/>
</dbReference>
<evidence type="ECO:0000313" key="2">
    <source>
        <dbReference type="Proteomes" id="UP000324233"/>
    </source>
</evidence>
<dbReference type="AlphaFoldDB" id="A0A5B9VXC4"/>